<evidence type="ECO:0000256" key="6">
    <source>
        <dbReference type="SAM" id="MobiDB-lite"/>
    </source>
</evidence>
<evidence type="ECO:0000313" key="8">
    <source>
        <dbReference type="EMBL" id="ATF26356.1"/>
    </source>
</evidence>
<dbReference type="GO" id="GO:0015648">
    <property type="term" value="F:lipid-linked peptidoglycan transporter activity"/>
    <property type="evidence" value="ECO:0007669"/>
    <property type="project" value="TreeGrafter"/>
</dbReference>
<dbReference type="AlphaFoldDB" id="A0A1D2LX78"/>
<dbReference type="PROSITE" id="PS00428">
    <property type="entry name" value="FTSW_RODA_SPOVE"/>
    <property type="match status" value="1"/>
</dbReference>
<dbReference type="GO" id="GO:0051301">
    <property type="term" value="P:cell division"/>
    <property type="evidence" value="ECO:0007669"/>
    <property type="project" value="InterPro"/>
</dbReference>
<dbReference type="GO" id="GO:0032153">
    <property type="term" value="C:cell division site"/>
    <property type="evidence" value="ECO:0007669"/>
    <property type="project" value="TreeGrafter"/>
</dbReference>
<dbReference type="KEGG" id="bths:CNY62_08185"/>
<accession>A0A1D2LX78</accession>
<evidence type="ECO:0000256" key="1">
    <source>
        <dbReference type="ARBA" id="ARBA00004141"/>
    </source>
</evidence>
<dbReference type="Proteomes" id="UP000243591">
    <property type="component" value="Chromosome"/>
</dbReference>
<evidence type="ECO:0000256" key="2">
    <source>
        <dbReference type="ARBA" id="ARBA00022692"/>
    </source>
</evidence>
<evidence type="ECO:0000256" key="5">
    <source>
        <dbReference type="ARBA" id="ARBA00023136"/>
    </source>
</evidence>
<dbReference type="GO" id="GO:0008360">
    <property type="term" value="P:regulation of cell shape"/>
    <property type="evidence" value="ECO:0007669"/>
    <property type="project" value="UniProtKB-KW"/>
</dbReference>
<feature type="transmembrane region" description="Helical" evidence="7">
    <location>
        <begin position="168"/>
        <end position="184"/>
    </location>
</feature>
<feature type="transmembrane region" description="Helical" evidence="7">
    <location>
        <begin position="102"/>
        <end position="124"/>
    </location>
</feature>
<evidence type="ECO:0000256" key="4">
    <source>
        <dbReference type="ARBA" id="ARBA00022989"/>
    </source>
</evidence>
<dbReference type="EMBL" id="CP023483">
    <property type="protein sequence ID" value="ATF26356.1"/>
    <property type="molecule type" value="Genomic_DNA"/>
</dbReference>
<dbReference type="STRING" id="2756.BFR44_09120"/>
<dbReference type="InterPro" id="IPR018365">
    <property type="entry name" value="Cell_cycle_FtsW-rel_CS"/>
</dbReference>
<feature type="transmembrane region" description="Helical" evidence="7">
    <location>
        <begin position="76"/>
        <end position="96"/>
    </location>
</feature>
<gene>
    <name evidence="8" type="ORF">CNY62_08185</name>
</gene>
<dbReference type="OrthoDB" id="9768187at2"/>
<comment type="subcellular location">
    <subcellularLocation>
        <location evidence="1">Membrane</location>
        <topology evidence="1">Multi-pass membrane protein</topology>
    </subcellularLocation>
</comment>
<keyword evidence="3" id="KW-0133">Cell shape</keyword>
<feature type="transmembrane region" description="Helical" evidence="7">
    <location>
        <begin position="45"/>
        <end position="64"/>
    </location>
</feature>
<feature type="region of interest" description="Disordered" evidence="6">
    <location>
        <begin position="385"/>
        <end position="410"/>
    </location>
</feature>
<protein>
    <submittedName>
        <fullName evidence="8">Rod shape-determining protein RodA</fullName>
    </submittedName>
</protein>
<name>A0A1D2LX78_BROTH</name>
<dbReference type="RefSeq" id="WP_051457435.1">
    <property type="nucleotide sequence ID" value="NZ_CP023483.1"/>
</dbReference>
<feature type="transmembrane region" description="Helical" evidence="7">
    <location>
        <begin position="316"/>
        <end position="334"/>
    </location>
</feature>
<feature type="transmembrane region" description="Helical" evidence="7">
    <location>
        <begin position="145"/>
        <end position="162"/>
    </location>
</feature>
<keyword evidence="2 7" id="KW-0812">Transmembrane</keyword>
<keyword evidence="9" id="KW-1185">Reference proteome</keyword>
<organism evidence="8 9">
    <name type="scientific">Brochothrix thermosphacta</name>
    <name type="common">Microbacterium thermosphactum</name>
    <dbReference type="NCBI Taxonomy" id="2756"/>
    <lineage>
        <taxon>Bacteria</taxon>
        <taxon>Bacillati</taxon>
        <taxon>Bacillota</taxon>
        <taxon>Bacilli</taxon>
        <taxon>Bacillales</taxon>
        <taxon>Listeriaceae</taxon>
        <taxon>Brochothrix</taxon>
    </lineage>
</organism>
<keyword evidence="5 7" id="KW-0472">Membrane</keyword>
<dbReference type="InterPro" id="IPR001182">
    <property type="entry name" value="FtsW/RodA"/>
</dbReference>
<feature type="transmembrane region" description="Helical" evidence="7">
    <location>
        <begin position="191"/>
        <end position="211"/>
    </location>
</feature>
<keyword evidence="4 7" id="KW-1133">Transmembrane helix</keyword>
<evidence type="ECO:0000256" key="3">
    <source>
        <dbReference type="ARBA" id="ARBA00022960"/>
    </source>
</evidence>
<dbReference type="Pfam" id="PF01098">
    <property type="entry name" value="FTSW_RODA_SPOVE"/>
    <property type="match status" value="1"/>
</dbReference>
<feature type="transmembrane region" description="Helical" evidence="7">
    <location>
        <begin position="12"/>
        <end position="33"/>
    </location>
</feature>
<dbReference type="PANTHER" id="PTHR30474">
    <property type="entry name" value="CELL CYCLE PROTEIN"/>
    <property type="match status" value="1"/>
</dbReference>
<reference evidence="8 9" key="1">
    <citation type="submission" date="2017-09" db="EMBL/GenBank/DDBJ databases">
        <title>Complete Genome Sequences of Two Strains of the Meat Spoilage Bacterium Brochothrix thermosphacta Isolated from Ground Chicken.</title>
        <authorList>
            <person name="Paoli G.C."/>
            <person name="Wijey C."/>
            <person name="Chen C.-Y."/>
            <person name="Nguyen L."/>
            <person name="Yan X."/>
            <person name="Irwin P.L."/>
        </authorList>
    </citation>
    <scope>NUCLEOTIDE SEQUENCE [LARGE SCALE GENOMIC DNA]</scope>
    <source>
        <strain evidence="8 9">BI</strain>
    </source>
</reference>
<evidence type="ECO:0000313" key="9">
    <source>
        <dbReference type="Proteomes" id="UP000243591"/>
    </source>
</evidence>
<dbReference type="PANTHER" id="PTHR30474:SF1">
    <property type="entry name" value="PEPTIDOGLYCAN GLYCOSYLTRANSFERASE MRDB"/>
    <property type="match status" value="1"/>
</dbReference>
<feature type="transmembrane region" description="Helical" evidence="7">
    <location>
        <begin position="286"/>
        <end position="304"/>
    </location>
</feature>
<evidence type="ECO:0000256" key="7">
    <source>
        <dbReference type="SAM" id="Phobius"/>
    </source>
</evidence>
<sequence>MEKNNKGQRIDYGIIVTMALFCAVSLIAIHTALASNPEYGRSLVIRQGAFYLIGAIAIAVIMRIDRETMIKITPYLYGLGLFLLVLVLIPGIGVKINGARSWIMIPVIGQFQPAELMKIFLVMMQGKVIIEHNQAAKIRTNRTDWILLFKIALTSFIPFALILAENDLGTGLVIMAITLGMLIISGITWRILLPLITSVFALGAGMIYIVMTKPEWLAIVGFKQYQFGRITSWLDPYSSADSDGYQLILAMQAIGSGEITGYKGTNGMTNIPEGHTDMIFAMINHHWGFIAGSIVIALFFILVYQIIGTALDLKDEFYSIVCTGVVMTIMFHVLENAGMTIGLLPITGIPLPFISYGGTSLVVNLLGIGVIMSMRFNSNNSMFSKEDKEKDIPTYDVKQKKKNKRATNKQ</sequence>
<feature type="transmembrane region" description="Helical" evidence="7">
    <location>
        <begin position="354"/>
        <end position="376"/>
    </location>
</feature>
<dbReference type="GO" id="GO:0005886">
    <property type="term" value="C:plasma membrane"/>
    <property type="evidence" value="ECO:0007669"/>
    <property type="project" value="TreeGrafter"/>
</dbReference>
<feature type="compositionally biased region" description="Basic residues" evidence="6">
    <location>
        <begin position="399"/>
        <end position="410"/>
    </location>
</feature>
<proteinExistence type="predicted"/>